<protein>
    <submittedName>
        <fullName evidence="2">Uncharacterized protein</fullName>
    </submittedName>
</protein>
<evidence type="ECO:0000256" key="1">
    <source>
        <dbReference type="SAM" id="MobiDB-lite"/>
    </source>
</evidence>
<organism evidence="2 3">
    <name type="scientific">Durusdinium trenchii</name>
    <dbReference type="NCBI Taxonomy" id="1381693"/>
    <lineage>
        <taxon>Eukaryota</taxon>
        <taxon>Sar</taxon>
        <taxon>Alveolata</taxon>
        <taxon>Dinophyceae</taxon>
        <taxon>Suessiales</taxon>
        <taxon>Symbiodiniaceae</taxon>
        <taxon>Durusdinium</taxon>
    </lineage>
</organism>
<evidence type="ECO:0000313" key="2">
    <source>
        <dbReference type="EMBL" id="CAK9046085.1"/>
    </source>
</evidence>
<dbReference type="Proteomes" id="UP001642484">
    <property type="component" value="Unassembled WGS sequence"/>
</dbReference>
<feature type="region of interest" description="Disordered" evidence="1">
    <location>
        <begin position="1"/>
        <end position="25"/>
    </location>
</feature>
<keyword evidence="3" id="KW-1185">Reference proteome</keyword>
<dbReference type="SUPFAM" id="SSF48452">
    <property type="entry name" value="TPR-like"/>
    <property type="match status" value="1"/>
</dbReference>
<dbReference type="EMBL" id="CAXAMN010015557">
    <property type="protein sequence ID" value="CAK9046085.1"/>
    <property type="molecule type" value="Genomic_DNA"/>
</dbReference>
<sequence length="89" mass="10322">MEPDTLRPSEEKTDPSERLEKAKKLKEEGNAKFKVEDFPGARKAYAEALRITQKMPEGGVMTCEYNGLTCHGWKVHWSIIRWSRKIPIF</sequence>
<dbReference type="Gene3D" id="1.25.40.10">
    <property type="entry name" value="Tetratricopeptide repeat domain"/>
    <property type="match status" value="1"/>
</dbReference>
<gene>
    <name evidence="2" type="ORF">CCMP2556_LOCUS23989</name>
</gene>
<evidence type="ECO:0000313" key="3">
    <source>
        <dbReference type="Proteomes" id="UP001642484"/>
    </source>
</evidence>
<comment type="caution">
    <text evidence="2">The sequence shown here is derived from an EMBL/GenBank/DDBJ whole genome shotgun (WGS) entry which is preliminary data.</text>
</comment>
<reference evidence="2 3" key="1">
    <citation type="submission" date="2024-02" db="EMBL/GenBank/DDBJ databases">
        <authorList>
            <person name="Chen Y."/>
            <person name="Shah S."/>
            <person name="Dougan E. K."/>
            <person name="Thang M."/>
            <person name="Chan C."/>
        </authorList>
    </citation>
    <scope>NUCLEOTIDE SEQUENCE [LARGE SCALE GENOMIC DNA]</scope>
</reference>
<dbReference type="InterPro" id="IPR011990">
    <property type="entry name" value="TPR-like_helical_dom_sf"/>
</dbReference>
<proteinExistence type="predicted"/>
<accession>A0ABP0M7C1</accession>
<name>A0ABP0M7C1_9DINO</name>